<organism evidence="1 2">
    <name type="scientific">Treponema rectale</name>
    <dbReference type="NCBI Taxonomy" id="744512"/>
    <lineage>
        <taxon>Bacteria</taxon>
        <taxon>Pseudomonadati</taxon>
        <taxon>Spirochaetota</taxon>
        <taxon>Spirochaetia</taxon>
        <taxon>Spirochaetales</taxon>
        <taxon>Treponemataceae</taxon>
        <taxon>Treponema</taxon>
    </lineage>
</organism>
<evidence type="ECO:0000313" key="2">
    <source>
        <dbReference type="Proteomes" id="UP000578697"/>
    </source>
</evidence>
<name>A0A840SJC6_9SPIR</name>
<keyword evidence="2" id="KW-1185">Reference proteome</keyword>
<dbReference type="EMBL" id="JACHFR010000003">
    <property type="protein sequence ID" value="MBB5219593.1"/>
    <property type="molecule type" value="Genomic_DNA"/>
</dbReference>
<sequence>MTRMKRTIVFLFILLTALPAFCGKTYFTGLKPSVYMDLPEGFGVKETGENGKYFMLSSSVVPVTAIIRIYPEGRFSSNREALTDIMTKFSLSAQTGDFNWGEGISAMSIFEGNMLGIQSSGFAISTTLPDSQGTFVYLIWSSSENFENTASFMGSFMDSLYVSADNSLECGAMTAFAYPKSEETEETDINIEGIEIKTILNATDMEAADYLVKREYFTLLCYQSSPAWQLAWQRYYRMIYRDSCSRLLKPAYDIYKELAPFCNDNTDLAQKLLNWTQGFEYSREKNEADFTSLPAALTGEGCDCDTRAMLLCVLLNGMNMDCCLFVSPSFNHAVAGLVSDHPGFGFSLGEKKYLTGETTAKDLSWGKIASDMTDQSQWIPVLFY</sequence>
<reference evidence="1 2" key="1">
    <citation type="submission" date="2020-08" db="EMBL/GenBank/DDBJ databases">
        <title>Genomic Encyclopedia of Type Strains, Phase IV (KMG-IV): sequencing the most valuable type-strain genomes for metagenomic binning, comparative biology and taxonomic classification.</title>
        <authorList>
            <person name="Goeker M."/>
        </authorList>
    </citation>
    <scope>NUCLEOTIDE SEQUENCE [LARGE SCALE GENOMIC DNA]</scope>
    <source>
        <strain evidence="1 2">DSM 103679</strain>
    </source>
</reference>
<evidence type="ECO:0008006" key="3">
    <source>
        <dbReference type="Google" id="ProtNLM"/>
    </source>
</evidence>
<gene>
    <name evidence="1" type="ORF">HNP77_001975</name>
</gene>
<evidence type="ECO:0000313" key="1">
    <source>
        <dbReference type="EMBL" id="MBB5219593.1"/>
    </source>
</evidence>
<dbReference type="AlphaFoldDB" id="A0A840SJC6"/>
<comment type="caution">
    <text evidence="1">The sequence shown here is derived from an EMBL/GenBank/DDBJ whole genome shotgun (WGS) entry which is preliminary data.</text>
</comment>
<dbReference type="RefSeq" id="WP_184653017.1">
    <property type="nucleotide sequence ID" value="NZ_JACHFR010000003.1"/>
</dbReference>
<dbReference type="Proteomes" id="UP000578697">
    <property type="component" value="Unassembled WGS sequence"/>
</dbReference>
<accession>A0A840SJC6</accession>
<protein>
    <recommendedName>
        <fullName evidence="3">Transglutaminase-like superfamily protein</fullName>
    </recommendedName>
</protein>
<proteinExistence type="predicted"/>